<keyword evidence="7" id="KW-0812">Transmembrane</keyword>
<organism evidence="9 10">
    <name type="scientific">Belliella buryatensis</name>
    <dbReference type="NCBI Taxonomy" id="1500549"/>
    <lineage>
        <taxon>Bacteria</taxon>
        <taxon>Pseudomonadati</taxon>
        <taxon>Bacteroidota</taxon>
        <taxon>Cytophagia</taxon>
        <taxon>Cytophagales</taxon>
        <taxon>Cyclobacteriaceae</taxon>
        <taxon>Belliella</taxon>
    </lineage>
</organism>
<gene>
    <name evidence="9" type="ORF">SAMN06295967_11743</name>
</gene>
<dbReference type="InterPro" id="IPR004358">
    <property type="entry name" value="Sig_transdc_His_kin-like_C"/>
</dbReference>
<dbReference type="InterPro" id="IPR005467">
    <property type="entry name" value="His_kinase_dom"/>
</dbReference>
<dbReference type="Proteomes" id="UP000198480">
    <property type="component" value="Unassembled WGS sequence"/>
</dbReference>
<dbReference type="EC" id="2.7.13.3" evidence="2"/>
<dbReference type="EMBL" id="FZOK01000017">
    <property type="protein sequence ID" value="SNS70355.1"/>
    <property type="molecule type" value="Genomic_DNA"/>
</dbReference>
<evidence type="ECO:0000256" key="5">
    <source>
        <dbReference type="ARBA" id="ARBA00022777"/>
    </source>
</evidence>
<dbReference type="GO" id="GO:0000155">
    <property type="term" value="F:phosphorelay sensor kinase activity"/>
    <property type="evidence" value="ECO:0007669"/>
    <property type="project" value="InterPro"/>
</dbReference>
<dbReference type="RefSeq" id="WP_089242347.1">
    <property type="nucleotide sequence ID" value="NZ_FZOK01000017.1"/>
</dbReference>
<keyword evidence="7" id="KW-0472">Membrane</keyword>
<dbReference type="InterPro" id="IPR052162">
    <property type="entry name" value="Sensor_kinase/Photoreceptor"/>
</dbReference>
<name>A0A239GNA3_9BACT</name>
<keyword evidence="6" id="KW-0175">Coiled coil</keyword>
<evidence type="ECO:0000256" key="3">
    <source>
        <dbReference type="ARBA" id="ARBA00022553"/>
    </source>
</evidence>
<dbReference type="InterPro" id="IPR036890">
    <property type="entry name" value="HATPase_C_sf"/>
</dbReference>
<keyword evidence="4" id="KW-0808">Transferase</keyword>
<reference evidence="10" key="1">
    <citation type="submission" date="2017-06" db="EMBL/GenBank/DDBJ databases">
        <authorList>
            <person name="Varghese N."/>
            <person name="Submissions S."/>
        </authorList>
    </citation>
    <scope>NUCLEOTIDE SEQUENCE [LARGE SCALE GENOMIC DNA]</scope>
    <source>
        <strain evidence="10">5C</strain>
    </source>
</reference>
<dbReference type="Pfam" id="PF02518">
    <property type="entry name" value="HATPase_c"/>
    <property type="match status" value="1"/>
</dbReference>
<dbReference type="Gene3D" id="1.10.287.130">
    <property type="match status" value="1"/>
</dbReference>
<dbReference type="InterPro" id="IPR003594">
    <property type="entry name" value="HATPase_dom"/>
</dbReference>
<dbReference type="FunFam" id="3.30.565.10:FF:000006">
    <property type="entry name" value="Sensor histidine kinase WalK"/>
    <property type="match status" value="1"/>
</dbReference>
<evidence type="ECO:0000256" key="7">
    <source>
        <dbReference type="SAM" id="Phobius"/>
    </source>
</evidence>
<dbReference type="SMART" id="SM00387">
    <property type="entry name" value="HATPase_c"/>
    <property type="match status" value="1"/>
</dbReference>
<keyword evidence="10" id="KW-1185">Reference proteome</keyword>
<dbReference type="PRINTS" id="PR00344">
    <property type="entry name" value="BCTRLSENSOR"/>
</dbReference>
<dbReference type="Gene3D" id="3.30.565.10">
    <property type="entry name" value="Histidine kinase-like ATPase, C-terminal domain"/>
    <property type="match status" value="1"/>
</dbReference>
<evidence type="ECO:0000256" key="6">
    <source>
        <dbReference type="SAM" id="Coils"/>
    </source>
</evidence>
<keyword evidence="7" id="KW-1133">Transmembrane helix</keyword>
<dbReference type="PROSITE" id="PS50109">
    <property type="entry name" value="HIS_KIN"/>
    <property type="match status" value="1"/>
</dbReference>
<feature type="transmembrane region" description="Helical" evidence="7">
    <location>
        <begin position="46"/>
        <end position="61"/>
    </location>
</feature>
<protein>
    <recommendedName>
        <fullName evidence="2">histidine kinase</fullName>
        <ecNumber evidence="2">2.7.13.3</ecNumber>
    </recommendedName>
</protein>
<dbReference type="Pfam" id="PF00512">
    <property type="entry name" value="HisKA"/>
    <property type="match status" value="1"/>
</dbReference>
<dbReference type="PANTHER" id="PTHR43304:SF1">
    <property type="entry name" value="PAC DOMAIN-CONTAINING PROTEIN"/>
    <property type="match status" value="1"/>
</dbReference>
<dbReference type="SMART" id="SM00388">
    <property type="entry name" value="HisKA"/>
    <property type="match status" value="1"/>
</dbReference>
<sequence>MKPSFKIALIYLLVGVLWILLSDRILELILEPLDIFEYKYYQSIKGVTYVTLTAILLYILVKKYHINLSNKINELEKLNEELNSQSKKLENSNRELEQIVFVASHDLQEPLRMISSFMTQLERKYISEVNDKGKKYIRFAIDGAERMKRIILDLLDFSEATKINEDDVELNMNQLMEKLVASHQKTIFEKEAKVTWDPMPSIIGKRVQLIQVFQNLLRNALSYHKEETSPEIHITFKEDKREYLFAIKDNGIGIKPRYQERIFNIFQRLHTHDEVAGTGMGLAISKKLVSNMGGKIWVESEEGKGSTFYFTIPKNQL</sequence>
<proteinExistence type="predicted"/>
<feature type="domain" description="Histidine kinase" evidence="8">
    <location>
        <begin position="102"/>
        <end position="316"/>
    </location>
</feature>
<accession>A0A239GNA3</accession>
<evidence type="ECO:0000256" key="4">
    <source>
        <dbReference type="ARBA" id="ARBA00022679"/>
    </source>
</evidence>
<evidence type="ECO:0000313" key="10">
    <source>
        <dbReference type="Proteomes" id="UP000198480"/>
    </source>
</evidence>
<dbReference type="InterPro" id="IPR036097">
    <property type="entry name" value="HisK_dim/P_sf"/>
</dbReference>
<dbReference type="CDD" id="cd00082">
    <property type="entry name" value="HisKA"/>
    <property type="match status" value="1"/>
</dbReference>
<evidence type="ECO:0000256" key="2">
    <source>
        <dbReference type="ARBA" id="ARBA00012438"/>
    </source>
</evidence>
<dbReference type="AlphaFoldDB" id="A0A239GNA3"/>
<dbReference type="OrthoDB" id="890870at2"/>
<feature type="coiled-coil region" evidence="6">
    <location>
        <begin position="61"/>
        <end position="99"/>
    </location>
</feature>
<evidence type="ECO:0000256" key="1">
    <source>
        <dbReference type="ARBA" id="ARBA00000085"/>
    </source>
</evidence>
<comment type="catalytic activity">
    <reaction evidence="1">
        <text>ATP + protein L-histidine = ADP + protein N-phospho-L-histidine.</text>
        <dbReference type="EC" id="2.7.13.3"/>
    </reaction>
</comment>
<dbReference type="InterPro" id="IPR003661">
    <property type="entry name" value="HisK_dim/P_dom"/>
</dbReference>
<dbReference type="PANTHER" id="PTHR43304">
    <property type="entry name" value="PHYTOCHROME-LIKE PROTEIN CPH1"/>
    <property type="match status" value="1"/>
</dbReference>
<evidence type="ECO:0000259" key="8">
    <source>
        <dbReference type="PROSITE" id="PS50109"/>
    </source>
</evidence>
<keyword evidence="3" id="KW-0597">Phosphoprotein</keyword>
<evidence type="ECO:0000313" key="9">
    <source>
        <dbReference type="EMBL" id="SNS70355.1"/>
    </source>
</evidence>
<dbReference type="SUPFAM" id="SSF55874">
    <property type="entry name" value="ATPase domain of HSP90 chaperone/DNA topoisomerase II/histidine kinase"/>
    <property type="match status" value="1"/>
</dbReference>
<dbReference type="SUPFAM" id="SSF47384">
    <property type="entry name" value="Homodimeric domain of signal transducing histidine kinase"/>
    <property type="match status" value="1"/>
</dbReference>
<keyword evidence="5 9" id="KW-0418">Kinase</keyword>